<feature type="domain" description="SAP" evidence="2">
    <location>
        <begin position="57"/>
        <end position="91"/>
    </location>
</feature>
<dbReference type="EMBL" id="LSRX01000954">
    <property type="protein sequence ID" value="OLP85823.1"/>
    <property type="molecule type" value="Genomic_DNA"/>
</dbReference>
<name>A0A1Q9CSC2_SYMMI</name>
<dbReference type="Proteomes" id="UP000186817">
    <property type="component" value="Unassembled WGS sequence"/>
</dbReference>
<dbReference type="OrthoDB" id="445357at2759"/>
<sequence>MPKCRRSLSSSASTAFEEGAGLYASCAGAVSFPRLYRRALHIAISDAMLASIMGEEYLEWTVPQLKEHLRALGVASTGSRDFLIQRVQMFSSPSKAKTAKVDAPPKAAASSTPSSKASKAKPATAVKPKVIKAPKAKKVIADAGKKKLARSKRTEDVGDLHSSVASLNGCLKKVPTVDVSKVPRMKKRVLMMSVTSHPETLA</sequence>
<feature type="compositionally biased region" description="Low complexity" evidence="1">
    <location>
        <begin position="104"/>
        <end position="126"/>
    </location>
</feature>
<organism evidence="3 4">
    <name type="scientific">Symbiodinium microadriaticum</name>
    <name type="common">Dinoflagellate</name>
    <name type="synonym">Zooxanthella microadriatica</name>
    <dbReference type="NCBI Taxonomy" id="2951"/>
    <lineage>
        <taxon>Eukaryota</taxon>
        <taxon>Sar</taxon>
        <taxon>Alveolata</taxon>
        <taxon>Dinophyceae</taxon>
        <taxon>Suessiales</taxon>
        <taxon>Symbiodiniaceae</taxon>
        <taxon>Symbiodinium</taxon>
    </lineage>
</organism>
<evidence type="ECO:0000256" key="1">
    <source>
        <dbReference type="SAM" id="MobiDB-lite"/>
    </source>
</evidence>
<accession>A0A1Q9CSC2</accession>
<reference evidence="3 4" key="1">
    <citation type="submission" date="2016-02" db="EMBL/GenBank/DDBJ databases">
        <title>Genome analysis of coral dinoflagellate symbionts highlights evolutionary adaptations to a symbiotic lifestyle.</title>
        <authorList>
            <person name="Aranda M."/>
            <person name="Li Y."/>
            <person name="Liew Y.J."/>
            <person name="Baumgarten S."/>
            <person name="Simakov O."/>
            <person name="Wilson M."/>
            <person name="Piel J."/>
            <person name="Ashoor H."/>
            <person name="Bougouffa S."/>
            <person name="Bajic V.B."/>
            <person name="Ryu T."/>
            <person name="Ravasi T."/>
            <person name="Bayer T."/>
            <person name="Micklem G."/>
            <person name="Kim H."/>
            <person name="Bhak J."/>
            <person name="Lajeunesse T.C."/>
            <person name="Voolstra C.R."/>
        </authorList>
    </citation>
    <scope>NUCLEOTIDE SEQUENCE [LARGE SCALE GENOMIC DNA]</scope>
    <source>
        <strain evidence="3 4">CCMP2467</strain>
    </source>
</reference>
<evidence type="ECO:0000313" key="4">
    <source>
        <dbReference type="Proteomes" id="UP000186817"/>
    </source>
</evidence>
<dbReference type="AlphaFoldDB" id="A0A1Q9CSC2"/>
<keyword evidence="4" id="KW-1185">Reference proteome</keyword>
<comment type="caution">
    <text evidence="3">The sequence shown here is derived from an EMBL/GenBank/DDBJ whole genome shotgun (WGS) entry which is preliminary data.</text>
</comment>
<dbReference type="Pfam" id="PF02037">
    <property type="entry name" value="SAP"/>
    <property type="match status" value="1"/>
</dbReference>
<dbReference type="InterPro" id="IPR003034">
    <property type="entry name" value="SAP_dom"/>
</dbReference>
<proteinExistence type="predicted"/>
<gene>
    <name evidence="3" type="ORF">AK812_SmicGene33145</name>
</gene>
<protein>
    <recommendedName>
        <fullName evidence="2">SAP domain-containing protein</fullName>
    </recommendedName>
</protein>
<dbReference type="PROSITE" id="PS50800">
    <property type="entry name" value="SAP"/>
    <property type="match status" value="1"/>
</dbReference>
<feature type="region of interest" description="Disordered" evidence="1">
    <location>
        <begin position="94"/>
        <end position="126"/>
    </location>
</feature>
<evidence type="ECO:0000313" key="3">
    <source>
        <dbReference type="EMBL" id="OLP85823.1"/>
    </source>
</evidence>
<evidence type="ECO:0000259" key="2">
    <source>
        <dbReference type="PROSITE" id="PS50800"/>
    </source>
</evidence>